<sequence>MILRLIGDIFMLKSKHLRTRMAFAIISVITLILVAMTVYNYKKSSALIQEEAFGKANYLALNYAKNIESDINEAFSKARSLASTLSRMKEKEIVSNRDVVVEMIGDIVKSKKDFYYGSGTFWEPNAWDGKDHEHAKKFGAEDSGLFGYWYRKDGKGDYVLDPTTAEQAVKMYKPGDGDWYLIPMQSKKESMIEPYEYTTNSGDKMVLTSPSVPIILNGKFLGITSVDITLNSVIDLINSIKPYDVGYAMLIASDGNVVSHPNKDLVMKPLADELMKGLIKKSNEEKKVEDSLSADGKDYIVIAPIKLGESGKYWSLIVIIPVDKVLAGSITLAKTQVLFSILALIIVSLIIYFLAQSIAKPLSVSSDSVHQTGIDLYANSEKLMKVSESLSSSSTEQSAALVETATAMDEINAMVQANTSAARRGREASQDSRSAALEGKNATEEMIRSIQDIRESTTKISEQTNKSNIEVQEILTIFQAISDKTKVINDIVFQTKLLSFNASVEAARAGEQGKGFSVVAEEVGKLAEMSGHSSTEIADLLSSSTEKVEQIIQKNKAATEGLVVEANQKVKAGIQTAEVCTEALEKIIIGSDQVAQLVEEIFSASEQQAAGVAEVSKAIAELEVQAQSNSTLAQEAATSAQIVNQKSDALKTVANELRSVIEGSAKE</sequence>
<keyword evidence="3" id="KW-0145">Chemotaxis</keyword>
<keyword evidence="7" id="KW-0807">Transducer</keyword>
<dbReference type="InterPro" id="IPR004089">
    <property type="entry name" value="MCPsignal_dom"/>
</dbReference>
<name>A0A2K9NPB8_BACTC</name>
<evidence type="ECO:0000313" key="9">
    <source>
        <dbReference type="Proteomes" id="UP000235584"/>
    </source>
</evidence>
<keyword evidence="4" id="KW-0812">Transmembrane</keyword>
<dbReference type="SUPFAM" id="SSF58104">
    <property type="entry name" value="Methyl-accepting chemotaxis protein (MCP) signaling domain"/>
    <property type="match status" value="1"/>
</dbReference>
<evidence type="ECO:0000256" key="6">
    <source>
        <dbReference type="ARBA" id="ARBA00023136"/>
    </source>
</evidence>
<dbReference type="CDD" id="cd12912">
    <property type="entry name" value="PDC2_MCP_like"/>
    <property type="match status" value="1"/>
</dbReference>
<keyword evidence="5" id="KW-1133">Transmembrane helix</keyword>
<evidence type="ECO:0000256" key="5">
    <source>
        <dbReference type="ARBA" id="ARBA00022989"/>
    </source>
</evidence>
<dbReference type="PANTHER" id="PTHR32089:SF112">
    <property type="entry name" value="LYSOZYME-LIKE PROTEIN-RELATED"/>
    <property type="match status" value="1"/>
</dbReference>
<evidence type="ECO:0000256" key="3">
    <source>
        <dbReference type="ARBA" id="ARBA00022500"/>
    </source>
</evidence>
<dbReference type="Pfam" id="PF00015">
    <property type="entry name" value="MCPsignal"/>
    <property type="match status" value="1"/>
</dbReference>
<dbReference type="GO" id="GO:0006935">
    <property type="term" value="P:chemotaxis"/>
    <property type="evidence" value="ECO:0007669"/>
    <property type="project" value="UniProtKB-KW"/>
</dbReference>
<organism evidence="8 9">
    <name type="scientific">Bacteriovorax stolpii</name>
    <name type="common">Bdellovibrio stolpii</name>
    <dbReference type="NCBI Taxonomy" id="960"/>
    <lineage>
        <taxon>Bacteria</taxon>
        <taxon>Pseudomonadati</taxon>
        <taxon>Bdellovibrionota</taxon>
        <taxon>Bacteriovoracia</taxon>
        <taxon>Bacteriovoracales</taxon>
        <taxon>Bacteriovoracaceae</taxon>
        <taxon>Bacteriovorax</taxon>
    </lineage>
</organism>
<dbReference type="InterPro" id="IPR033479">
    <property type="entry name" value="dCache_1"/>
</dbReference>
<dbReference type="GO" id="GO:0007165">
    <property type="term" value="P:signal transduction"/>
    <property type="evidence" value="ECO:0007669"/>
    <property type="project" value="UniProtKB-KW"/>
</dbReference>
<accession>A0A2K9NPB8</accession>
<reference evidence="8 9" key="1">
    <citation type="submission" date="2018-01" db="EMBL/GenBank/DDBJ databases">
        <title>Complete genome sequence of Bacteriovorax stolpii DSM12778.</title>
        <authorList>
            <person name="Tang B."/>
            <person name="Chang J."/>
        </authorList>
    </citation>
    <scope>NUCLEOTIDE SEQUENCE [LARGE SCALE GENOMIC DNA]</scope>
    <source>
        <strain evidence="8 9">DSM 12778</strain>
    </source>
</reference>
<dbReference type="Gene3D" id="1.10.287.950">
    <property type="entry name" value="Methyl-accepting chemotaxis protein"/>
    <property type="match status" value="1"/>
</dbReference>
<dbReference type="EMBL" id="CP025704">
    <property type="protein sequence ID" value="AUN97366.1"/>
    <property type="molecule type" value="Genomic_DNA"/>
</dbReference>
<evidence type="ECO:0000256" key="7">
    <source>
        <dbReference type="ARBA" id="ARBA00023224"/>
    </source>
</evidence>
<dbReference type="SMART" id="SM00283">
    <property type="entry name" value="MA"/>
    <property type="match status" value="1"/>
</dbReference>
<dbReference type="CDD" id="cd12913">
    <property type="entry name" value="PDC1_MCP_like"/>
    <property type="match status" value="1"/>
</dbReference>
<evidence type="ECO:0000256" key="1">
    <source>
        <dbReference type="ARBA" id="ARBA00004651"/>
    </source>
</evidence>
<protein>
    <submittedName>
        <fullName evidence="8">Uncharacterized protein</fullName>
    </submittedName>
</protein>
<keyword evidence="2" id="KW-1003">Cell membrane</keyword>
<evidence type="ECO:0000256" key="2">
    <source>
        <dbReference type="ARBA" id="ARBA00022475"/>
    </source>
</evidence>
<comment type="subcellular location">
    <subcellularLocation>
        <location evidence="1">Cell membrane</location>
        <topology evidence="1">Multi-pass membrane protein</topology>
    </subcellularLocation>
</comment>
<dbReference type="AlphaFoldDB" id="A0A2K9NPB8"/>
<dbReference type="Proteomes" id="UP000235584">
    <property type="component" value="Chromosome"/>
</dbReference>
<keyword evidence="6" id="KW-0472">Membrane</keyword>
<dbReference type="PANTHER" id="PTHR32089">
    <property type="entry name" value="METHYL-ACCEPTING CHEMOTAXIS PROTEIN MCPB"/>
    <property type="match status" value="1"/>
</dbReference>
<evidence type="ECO:0000256" key="4">
    <source>
        <dbReference type="ARBA" id="ARBA00022692"/>
    </source>
</evidence>
<dbReference type="KEGG" id="bsto:C0V70_04415"/>
<dbReference type="GO" id="GO:0005886">
    <property type="term" value="C:plasma membrane"/>
    <property type="evidence" value="ECO:0007669"/>
    <property type="project" value="UniProtKB-SubCell"/>
</dbReference>
<keyword evidence="9" id="KW-1185">Reference proteome</keyword>
<gene>
    <name evidence="8" type="ORF">C0V70_04415</name>
</gene>
<proteinExistence type="predicted"/>
<evidence type="ECO:0000313" key="8">
    <source>
        <dbReference type="EMBL" id="AUN97366.1"/>
    </source>
</evidence>
<dbReference type="Pfam" id="PF02743">
    <property type="entry name" value="dCache_1"/>
    <property type="match status" value="1"/>
</dbReference>
<dbReference type="Gene3D" id="3.30.450.20">
    <property type="entry name" value="PAS domain"/>
    <property type="match status" value="2"/>
</dbReference>
<dbReference type="PROSITE" id="PS50111">
    <property type="entry name" value="CHEMOTAXIS_TRANSDUC_2"/>
    <property type="match status" value="1"/>
</dbReference>